<keyword evidence="5" id="KW-0813">Transport</keyword>
<evidence type="ECO:0000256" key="2">
    <source>
        <dbReference type="ARBA" id="ARBA00022692"/>
    </source>
</evidence>
<keyword evidence="5" id="KW-0997">Cell inner membrane</keyword>
<feature type="chain" id="PRO_5013592738" description="Protein TonB" evidence="6">
    <location>
        <begin position="23"/>
        <end position="423"/>
    </location>
</feature>
<dbReference type="RefSeq" id="WP_099473520.1">
    <property type="nucleotide sequence ID" value="NZ_CP041025.1"/>
</dbReference>
<evidence type="ECO:0000313" key="9">
    <source>
        <dbReference type="Proteomes" id="UP000229730"/>
    </source>
</evidence>
<comment type="caution">
    <text evidence="8">The sequence shown here is derived from an EMBL/GenBank/DDBJ whole genome shotgun (WGS) entry which is preliminary data.</text>
</comment>
<dbReference type="GO" id="GO:0031992">
    <property type="term" value="F:energy transducer activity"/>
    <property type="evidence" value="ECO:0007669"/>
    <property type="project" value="InterPro"/>
</dbReference>
<keyword evidence="5" id="KW-0653">Protein transport</keyword>
<keyword evidence="4" id="KW-0472">Membrane</keyword>
<proteinExistence type="inferred from homology"/>
<name>A0A2G4YQB2_9PROT</name>
<evidence type="ECO:0000256" key="3">
    <source>
        <dbReference type="ARBA" id="ARBA00022989"/>
    </source>
</evidence>
<reference evidence="8 9" key="1">
    <citation type="submission" date="2017-10" db="EMBL/GenBank/DDBJ databases">
        <title>Frigbacter circumglobatus gen. nov. sp. nov., isolated from sediment cultured in situ.</title>
        <authorList>
            <person name="Zhao Z."/>
        </authorList>
    </citation>
    <scope>NUCLEOTIDE SEQUENCE [LARGE SCALE GENOMIC DNA]</scope>
    <source>
        <strain evidence="8 9">ZYL</strain>
    </source>
</reference>
<keyword evidence="6" id="KW-0732">Signal</keyword>
<dbReference type="AlphaFoldDB" id="A0A2G4YQB2"/>
<evidence type="ECO:0000256" key="4">
    <source>
        <dbReference type="ARBA" id="ARBA00023136"/>
    </source>
</evidence>
<evidence type="ECO:0000256" key="1">
    <source>
        <dbReference type="ARBA" id="ARBA00004167"/>
    </source>
</evidence>
<dbReference type="SUPFAM" id="SSF74653">
    <property type="entry name" value="TolA/TonB C-terminal domain"/>
    <property type="match status" value="1"/>
</dbReference>
<comment type="similarity">
    <text evidence="5">Belongs to the TonB family.</text>
</comment>
<gene>
    <name evidence="8" type="ORF">CRD36_11930</name>
</gene>
<dbReference type="PRINTS" id="PR01374">
    <property type="entry name" value="TONBPROTEIN"/>
</dbReference>
<dbReference type="InterPro" id="IPR003538">
    <property type="entry name" value="TonB"/>
</dbReference>
<dbReference type="PROSITE" id="PS52015">
    <property type="entry name" value="TONB_CTD"/>
    <property type="match status" value="1"/>
</dbReference>
<evidence type="ECO:0000313" key="8">
    <source>
        <dbReference type="EMBL" id="PHZ84508.1"/>
    </source>
</evidence>
<dbReference type="Gene3D" id="3.30.2420.10">
    <property type="entry name" value="TonB"/>
    <property type="match status" value="1"/>
</dbReference>
<evidence type="ECO:0000259" key="7">
    <source>
        <dbReference type="PROSITE" id="PS52015"/>
    </source>
</evidence>
<keyword evidence="5" id="KW-0735">Signal-anchor</keyword>
<keyword evidence="2" id="KW-0812">Transmembrane</keyword>
<dbReference type="GO" id="GO:0015891">
    <property type="term" value="P:siderophore transport"/>
    <property type="evidence" value="ECO:0007669"/>
    <property type="project" value="InterPro"/>
</dbReference>
<comment type="function">
    <text evidence="5">Interacts with outer membrane receptor proteins that carry out high-affinity binding and energy dependent uptake into the periplasmic space of specific substrates. It could act to transduce energy from the cytoplasmic membrane to specific energy-requiring processes in the outer membrane, resulting in the release into the periplasm of ligands bound by these outer membrane proteins.</text>
</comment>
<evidence type="ECO:0000256" key="5">
    <source>
        <dbReference type="RuleBase" id="RU362123"/>
    </source>
</evidence>
<sequence>MMRTTFLVVACVVLASISPSFVSSSVAQNYDEAAAKQRQSRKTPPLSNRVYKHLSAAMKLSDRGDYNGAMDLFAPLGKMELNAYEAAQFWRFNGFLFFSMTNYPAALVAYEKVLEQPNLPASMEDQTLLTLAQLAFITEDYNKTIDYVFRFLAVNQKAPANILALVGHAYVALEEFDKALQYMEKAKDGYIGEKKVMQPWAYKQLMYLYYRADQKYKVLMAQNDFMEATPSREGWTSLAKICTKLIEEHTDAAPLSIAELEKTREDAMNKAATPTIHRQYEYSGTNKPVEYVSPVYPREALVAGKGGEVKLLYDVSKAGNVVNIKVLFSSDPIFEPAARAALESYKFNPKRLTNGGASASGTGGLLGSAQIIMPTEEKPKSLLENPLKFIHSDSEAVSDRKNFEKTFTFSVDIWEKEKPVQEK</sequence>
<dbReference type="InterPro" id="IPR006260">
    <property type="entry name" value="TonB/TolA_C"/>
</dbReference>
<dbReference type="Proteomes" id="UP000229730">
    <property type="component" value="Unassembled WGS sequence"/>
</dbReference>
<dbReference type="NCBIfam" id="TIGR01352">
    <property type="entry name" value="tonB_Cterm"/>
    <property type="match status" value="1"/>
</dbReference>
<dbReference type="EMBL" id="PDEM01000024">
    <property type="protein sequence ID" value="PHZ84508.1"/>
    <property type="molecule type" value="Genomic_DNA"/>
</dbReference>
<feature type="signal peptide" evidence="6">
    <location>
        <begin position="1"/>
        <end position="22"/>
    </location>
</feature>
<organism evidence="8 9">
    <name type="scientific">Paremcibacter congregatus</name>
    <dbReference type="NCBI Taxonomy" id="2043170"/>
    <lineage>
        <taxon>Bacteria</taxon>
        <taxon>Pseudomonadati</taxon>
        <taxon>Pseudomonadota</taxon>
        <taxon>Alphaproteobacteria</taxon>
        <taxon>Emcibacterales</taxon>
        <taxon>Emcibacteraceae</taxon>
        <taxon>Paremcibacter</taxon>
    </lineage>
</organism>
<dbReference type="GO" id="GO:0005886">
    <property type="term" value="C:plasma membrane"/>
    <property type="evidence" value="ECO:0007669"/>
    <property type="project" value="UniProtKB-SubCell"/>
</dbReference>
<feature type="domain" description="TonB C-terminal" evidence="7">
    <location>
        <begin position="281"/>
        <end position="372"/>
    </location>
</feature>
<dbReference type="InterPro" id="IPR011990">
    <property type="entry name" value="TPR-like_helical_dom_sf"/>
</dbReference>
<evidence type="ECO:0000256" key="6">
    <source>
        <dbReference type="SAM" id="SignalP"/>
    </source>
</evidence>
<dbReference type="Pfam" id="PF03544">
    <property type="entry name" value="TonB_C"/>
    <property type="match status" value="1"/>
</dbReference>
<keyword evidence="5" id="KW-1003">Cell membrane</keyword>
<dbReference type="InterPro" id="IPR037682">
    <property type="entry name" value="TonB_C"/>
</dbReference>
<dbReference type="GO" id="GO:0015031">
    <property type="term" value="P:protein transport"/>
    <property type="evidence" value="ECO:0007669"/>
    <property type="project" value="UniProtKB-UniRule"/>
</dbReference>
<keyword evidence="3" id="KW-1133">Transmembrane helix</keyword>
<dbReference type="GO" id="GO:0030288">
    <property type="term" value="C:outer membrane-bounded periplasmic space"/>
    <property type="evidence" value="ECO:0007669"/>
    <property type="project" value="InterPro"/>
</dbReference>
<comment type="subcellular location">
    <subcellularLocation>
        <location evidence="5">Cell inner membrane</location>
        <topology evidence="5">Single-pass membrane protein</topology>
        <orientation evidence="5">Periplasmic side</orientation>
    </subcellularLocation>
    <subcellularLocation>
        <location evidence="1">Membrane</location>
        <topology evidence="1">Single-pass membrane protein</topology>
    </subcellularLocation>
</comment>
<dbReference type="InParanoid" id="A0A2G4YQB2"/>
<dbReference type="SUPFAM" id="SSF48452">
    <property type="entry name" value="TPR-like"/>
    <property type="match status" value="1"/>
</dbReference>
<dbReference type="Gene3D" id="1.25.40.10">
    <property type="entry name" value="Tetratricopeptide repeat domain"/>
    <property type="match status" value="1"/>
</dbReference>
<keyword evidence="9" id="KW-1185">Reference proteome</keyword>
<protein>
    <recommendedName>
        <fullName evidence="5">Protein TonB</fullName>
    </recommendedName>
</protein>
<dbReference type="GO" id="GO:0055085">
    <property type="term" value="P:transmembrane transport"/>
    <property type="evidence" value="ECO:0007669"/>
    <property type="project" value="InterPro"/>
</dbReference>
<accession>A0A2G4YQB2</accession>